<evidence type="ECO:0000313" key="1">
    <source>
        <dbReference type="Proteomes" id="UP000790787"/>
    </source>
</evidence>
<protein>
    <submittedName>
        <fullName evidence="2">Uncharacterized protein LOC142162287</fullName>
    </submittedName>
</protein>
<evidence type="ECO:0000313" key="2">
    <source>
        <dbReference type="RefSeq" id="XP_075074721.1"/>
    </source>
</evidence>
<dbReference type="Proteomes" id="UP000790787">
    <property type="component" value="Chromosome 7"/>
</dbReference>
<reference evidence="2" key="2">
    <citation type="submission" date="2025-08" db="UniProtKB">
        <authorList>
            <consortium name="RefSeq"/>
        </authorList>
    </citation>
    <scope>IDENTIFICATION</scope>
    <source>
        <tissue evidence="2">Leaf</tissue>
    </source>
</reference>
<name>A0AC58RPS4_TOBAC</name>
<organism evidence="1 2">
    <name type="scientific">Nicotiana tabacum</name>
    <name type="common">Common tobacco</name>
    <dbReference type="NCBI Taxonomy" id="4097"/>
    <lineage>
        <taxon>Eukaryota</taxon>
        <taxon>Viridiplantae</taxon>
        <taxon>Streptophyta</taxon>
        <taxon>Embryophyta</taxon>
        <taxon>Tracheophyta</taxon>
        <taxon>Spermatophyta</taxon>
        <taxon>Magnoliopsida</taxon>
        <taxon>eudicotyledons</taxon>
        <taxon>Gunneridae</taxon>
        <taxon>Pentapetalae</taxon>
        <taxon>asterids</taxon>
        <taxon>lamiids</taxon>
        <taxon>Solanales</taxon>
        <taxon>Solanaceae</taxon>
        <taxon>Nicotianoideae</taxon>
        <taxon>Nicotianeae</taxon>
        <taxon>Nicotiana</taxon>
    </lineage>
</organism>
<gene>
    <name evidence="2" type="primary">LOC142162287</name>
</gene>
<accession>A0AC58RPS4</accession>
<reference evidence="1" key="1">
    <citation type="journal article" date="2014" name="Nat. Commun.">
        <title>The tobacco genome sequence and its comparison with those of tomato and potato.</title>
        <authorList>
            <person name="Sierro N."/>
            <person name="Battey J.N."/>
            <person name="Ouadi S."/>
            <person name="Bakaher N."/>
            <person name="Bovet L."/>
            <person name="Willig A."/>
            <person name="Goepfert S."/>
            <person name="Peitsch M.C."/>
            <person name="Ivanov N.V."/>
        </authorList>
    </citation>
    <scope>NUCLEOTIDE SEQUENCE [LARGE SCALE GENOMIC DNA]</scope>
</reference>
<dbReference type="RefSeq" id="XP_075074721.1">
    <property type="nucleotide sequence ID" value="XM_075218620.1"/>
</dbReference>
<keyword evidence="1" id="KW-1185">Reference proteome</keyword>
<sequence length="314" mass="36290">MEQILQALAFPEQFIRWIMTCMETVTYTIMINGALTKPFDARKGLREDIGSIKILFQCFMEFSKASGLQINKNKSSIFFGGVTNEEEEEILAFIGIQRGVLPVRYLGRIQLIKSVLFSIQTYWAQIFVLPKKITKLIEAICRSFLWMGEGKVSKKALLAWDKVCLPKSAGGFNIMNIAIWNKAAICKIMKTHRTMMEAGFSQDDITNMNSCSIKHIYHKLRGTFEKVSWRKVVCHNGGCPRWKFVLTMTAHGRLYTKDRLQRWGMAVDQDCILCNNEKETIQYLFFECSYSKTLWSKLLEWQGIDIPVQGWKRS</sequence>
<proteinExistence type="predicted"/>